<evidence type="ECO:0000256" key="2">
    <source>
        <dbReference type="SAM" id="MobiDB-lite"/>
    </source>
</evidence>
<evidence type="ECO:0000259" key="3">
    <source>
        <dbReference type="PROSITE" id="PS50103"/>
    </source>
</evidence>
<dbReference type="InterPro" id="IPR000571">
    <property type="entry name" value="Znf_CCCH"/>
</dbReference>
<feature type="region of interest" description="Disordered" evidence="2">
    <location>
        <begin position="130"/>
        <end position="172"/>
    </location>
</feature>
<dbReference type="PANTHER" id="PTHR15725">
    <property type="entry name" value="ZN-FINGER, C-X8-C-X5-C-X3-H TYPE-CONTAINING"/>
    <property type="match status" value="1"/>
</dbReference>
<evidence type="ECO:0000256" key="1">
    <source>
        <dbReference type="PROSITE-ProRule" id="PRU00723"/>
    </source>
</evidence>
<keyword evidence="1" id="KW-0862">Zinc</keyword>
<dbReference type="FunFam" id="4.10.1000.10:FF:000026">
    <property type="entry name" value="Zinc finger CCCH domain-containing protein 11A"/>
    <property type="match status" value="1"/>
</dbReference>
<keyword evidence="1" id="KW-0863">Zinc-finger</keyword>
<dbReference type="GO" id="GO:0016973">
    <property type="term" value="P:poly(A)+ mRNA export from nucleus"/>
    <property type="evidence" value="ECO:0007669"/>
    <property type="project" value="TreeGrafter"/>
</dbReference>
<dbReference type="Ensembl" id="ENSMMOT00000012724.1">
    <property type="protein sequence ID" value="ENSMMOP00000012519.1"/>
    <property type="gene ID" value="ENSMMOG00000009625.1"/>
</dbReference>
<dbReference type="AlphaFoldDB" id="A0A3Q3WTG8"/>
<accession>A0A3Q3WTG8</accession>
<sequence length="235" mass="26648">MSIQGDDCYFFYYSTCTKGDSCPFRHCEAAMGNETVCNLWQEGRCFRTVCKFRHMEITKNRKEISCYWENQAAGCQKQHCAFFHEKPRYIDGVFVPPDKSDKNVEQLHEEPSAAIAANPQLRCVVKPEAMEPVPSPTHPPVVINPADDDEDEDEEGEVSHSPRKLPRSDDSPNFGVCTLEEIRLRKALMASMKRACYPFQNADTSANREKENIQSFFQAGLLEVTNARTSFSASC</sequence>
<dbReference type="SMART" id="SM00356">
    <property type="entry name" value="ZnF_C3H1"/>
    <property type="match status" value="2"/>
</dbReference>
<keyword evidence="1" id="KW-0479">Metal-binding</keyword>
<dbReference type="OMA" id="KEISCYW"/>
<keyword evidence="5" id="KW-1185">Reference proteome</keyword>
<dbReference type="PANTHER" id="PTHR15725:SF14">
    <property type="entry name" value="ZINC FINGER CCCH DOMAIN-CONTAINING PROTEIN 11A"/>
    <property type="match status" value="1"/>
</dbReference>
<feature type="domain" description="C3H1-type" evidence="3">
    <location>
        <begin position="7"/>
        <end position="29"/>
    </location>
</feature>
<organism evidence="4 5">
    <name type="scientific">Mola mola</name>
    <name type="common">Ocean sunfish</name>
    <name type="synonym">Tetraodon mola</name>
    <dbReference type="NCBI Taxonomy" id="94237"/>
    <lineage>
        <taxon>Eukaryota</taxon>
        <taxon>Metazoa</taxon>
        <taxon>Chordata</taxon>
        <taxon>Craniata</taxon>
        <taxon>Vertebrata</taxon>
        <taxon>Euteleostomi</taxon>
        <taxon>Actinopterygii</taxon>
        <taxon>Neopterygii</taxon>
        <taxon>Teleostei</taxon>
        <taxon>Neoteleostei</taxon>
        <taxon>Acanthomorphata</taxon>
        <taxon>Eupercaria</taxon>
        <taxon>Tetraodontiformes</taxon>
        <taxon>Molidae</taxon>
        <taxon>Mola</taxon>
    </lineage>
</organism>
<name>A0A3Q3WTG8_MOLML</name>
<dbReference type="STRING" id="94237.ENSMMOP00000012519"/>
<dbReference type="Gene3D" id="4.10.1000.10">
    <property type="entry name" value="Zinc finger, CCCH-type"/>
    <property type="match status" value="1"/>
</dbReference>
<feature type="zinc finger region" description="C3H1-type" evidence="1">
    <location>
        <begin position="7"/>
        <end position="29"/>
    </location>
</feature>
<dbReference type="GO" id="GO:0008270">
    <property type="term" value="F:zinc ion binding"/>
    <property type="evidence" value="ECO:0007669"/>
    <property type="project" value="UniProtKB-KW"/>
</dbReference>
<reference evidence="4" key="1">
    <citation type="submission" date="2025-08" db="UniProtKB">
        <authorList>
            <consortium name="Ensembl"/>
        </authorList>
    </citation>
    <scope>IDENTIFICATION</scope>
</reference>
<dbReference type="InterPro" id="IPR041686">
    <property type="entry name" value="Znf-CCCH_3"/>
</dbReference>
<evidence type="ECO:0000313" key="5">
    <source>
        <dbReference type="Proteomes" id="UP000261620"/>
    </source>
</evidence>
<reference evidence="4" key="2">
    <citation type="submission" date="2025-09" db="UniProtKB">
        <authorList>
            <consortium name="Ensembl"/>
        </authorList>
    </citation>
    <scope>IDENTIFICATION</scope>
</reference>
<dbReference type="Proteomes" id="UP000261620">
    <property type="component" value="Unplaced"/>
</dbReference>
<protein>
    <recommendedName>
        <fullName evidence="3">C3H1-type domain-containing protein</fullName>
    </recommendedName>
</protein>
<evidence type="ECO:0000313" key="4">
    <source>
        <dbReference type="Ensembl" id="ENSMMOP00000012519.1"/>
    </source>
</evidence>
<feature type="compositionally biased region" description="Acidic residues" evidence="2">
    <location>
        <begin position="146"/>
        <end position="156"/>
    </location>
</feature>
<dbReference type="PROSITE" id="PS50103">
    <property type="entry name" value="ZF_C3H1"/>
    <property type="match status" value="1"/>
</dbReference>
<dbReference type="Pfam" id="PF15663">
    <property type="entry name" value="zf-CCCH_3"/>
    <property type="match status" value="1"/>
</dbReference>
<proteinExistence type="predicted"/>